<evidence type="ECO:0000256" key="2">
    <source>
        <dbReference type="ARBA" id="ARBA00022448"/>
    </source>
</evidence>
<evidence type="ECO:0000256" key="3">
    <source>
        <dbReference type="ARBA" id="ARBA00022475"/>
    </source>
</evidence>
<dbReference type="SUPFAM" id="SSF90123">
    <property type="entry name" value="ABC transporter transmembrane region"/>
    <property type="match status" value="1"/>
</dbReference>
<evidence type="ECO:0000256" key="10">
    <source>
        <dbReference type="SAM" id="Phobius"/>
    </source>
</evidence>
<dbReference type="PANTHER" id="PTHR43394:SF1">
    <property type="entry name" value="ATP-BINDING CASSETTE SUB-FAMILY B MEMBER 10, MITOCHONDRIAL"/>
    <property type="match status" value="1"/>
</dbReference>
<evidence type="ECO:0000256" key="1">
    <source>
        <dbReference type="ARBA" id="ARBA00004651"/>
    </source>
</evidence>
<sequence length="600" mass="65637">MSAGDWDFARGAAEEELGKAYDHRLMVRLLRYLRPSARLLALATALLIVSSLASLAGPLLTGLAIDRFIAGGDARGLLRLCLLWFAILALTALVQHAQVMATNLLGQRAMLRLREEVYRHLQRLPVAYFDRHPVGRLMTRVTNDVEVLNQMFSQGVVAIFGDLFALAGIMAVLIVMSPPLALAAFLTLPLVFLISVQFRGRVRRAFRDIRLAVARINAYLQESLGGIAVVKAFRREERNAAEFAELNAAHRDAFLASVRAFAVYFPLVELIQAIAIALILWYGGGRVLAGALTFGALVAFLQYAGRFYRPIRDLADKYNILQEAMASAERVFRLLDTPAEEEPPTGGPAAAPSWDPRGEIRYEDVHFTYDGATPVLDGVTARIPAGRTTALVGATGSGKTTMAALLARLYDPTGGRITIDGVDTRALPRARLRRALALVEQEVFLFSGTVEENVRLWDGRVTEERLGTAIRAGRADRLIARLGEGLRSRVAERGASFSTGERQLLAFARALAFDPDILVLDEATASVDSETEALVQEALRALLRGRTAIVIAHRLSTVRDADQILVVHRGRIHERGSHEELLAAGGLYARLHRLQFGAGA</sequence>
<dbReference type="Gene3D" id="1.20.1560.10">
    <property type="entry name" value="ABC transporter type 1, transmembrane domain"/>
    <property type="match status" value="1"/>
</dbReference>
<dbReference type="InterPro" id="IPR003439">
    <property type="entry name" value="ABC_transporter-like_ATP-bd"/>
</dbReference>
<dbReference type="AlphaFoldDB" id="A0A938BS50"/>
<dbReference type="SUPFAM" id="SSF52540">
    <property type="entry name" value="P-loop containing nucleoside triphosphate hydrolases"/>
    <property type="match status" value="1"/>
</dbReference>
<dbReference type="Pfam" id="PF00664">
    <property type="entry name" value="ABC_membrane"/>
    <property type="match status" value="1"/>
</dbReference>
<dbReference type="InterPro" id="IPR039421">
    <property type="entry name" value="Type_1_exporter"/>
</dbReference>
<dbReference type="FunFam" id="1.20.1560.10:FF:000011">
    <property type="entry name" value="Multidrug ABC transporter ATP-binding protein"/>
    <property type="match status" value="1"/>
</dbReference>
<keyword evidence="5" id="KW-0547">Nucleotide-binding</keyword>
<keyword evidence="6 13" id="KW-0067">ATP-binding</keyword>
<dbReference type="FunFam" id="3.40.50.300:FF:000221">
    <property type="entry name" value="Multidrug ABC transporter ATP-binding protein"/>
    <property type="match status" value="1"/>
</dbReference>
<dbReference type="PANTHER" id="PTHR43394">
    <property type="entry name" value="ATP-DEPENDENT PERMEASE MDL1, MITOCHONDRIAL"/>
    <property type="match status" value="1"/>
</dbReference>
<dbReference type="EMBL" id="VGIY01000362">
    <property type="protein sequence ID" value="MBM3318451.1"/>
    <property type="molecule type" value="Genomic_DNA"/>
</dbReference>
<evidence type="ECO:0000256" key="8">
    <source>
        <dbReference type="ARBA" id="ARBA00023136"/>
    </source>
</evidence>
<dbReference type="GO" id="GO:0015421">
    <property type="term" value="F:ABC-type oligopeptide transporter activity"/>
    <property type="evidence" value="ECO:0007669"/>
    <property type="project" value="TreeGrafter"/>
</dbReference>
<keyword evidence="4 10" id="KW-0812">Transmembrane</keyword>
<comment type="caution">
    <text evidence="13">The sequence shown here is derived from an EMBL/GenBank/DDBJ whole genome shotgun (WGS) entry which is preliminary data.</text>
</comment>
<dbReference type="GO" id="GO:0005524">
    <property type="term" value="F:ATP binding"/>
    <property type="evidence" value="ECO:0007669"/>
    <property type="project" value="UniProtKB-KW"/>
</dbReference>
<dbReference type="InterPro" id="IPR036640">
    <property type="entry name" value="ABC1_TM_sf"/>
</dbReference>
<evidence type="ECO:0000259" key="11">
    <source>
        <dbReference type="PROSITE" id="PS50893"/>
    </source>
</evidence>
<name>A0A938BS50_UNCEI</name>
<feature type="transmembrane region" description="Helical" evidence="10">
    <location>
        <begin position="261"/>
        <end position="281"/>
    </location>
</feature>
<evidence type="ECO:0000256" key="5">
    <source>
        <dbReference type="ARBA" id="ARBA00022741"/>
    </source>
</evidence>
<keyword evidence="7 10" id="KW-1133">Transmembrane helix</keyword>
<keyword evidence="8 10" id="KW-0472">Membrane</keyword>
<feature type="transmembrane region" description="Helical" evidence="10">
    <location>
        <begin position="156"/>
        <end position="174"/>
    </location>
</feature>
<dbReference type="Pfam" id="PF00005">
    <property type="entry name" value="ABC_tran"/>
    <property type="match status" value="1"/>
</dbReference>
<dbReference type="Gene3D" id="3.40.50.300">
    <property type="entry name" value="P-loop containing nucleotide triphosphate hydrolases"/>
    <property type="match status" value="1"/>
</dbReference>
<gene>
    <name evidence="13" type="ORF">FJY75_11425</name>
</gene>
<dbReference type="CDD" id="cd18544">
    <property type="entry name" value="ABC_6TM_TmrA_like"/>
    <property type="match status" value="1"/>
</dbReference>
<evidence type="ECO:0000259" key="12">
    <source>
        <dbReference type="PROSITE" id="PS50929"/>
    </source>
</evidence>
<dbReference type="InterPro" id="IPR003593">
    <property type="entry name" value="AAA+_ATPase"/>
</dbReference>
<evidence type="ECO:0000256" key="6">
    <source>
        <dbReference type="ARBA" id="ARBA00022840"/>
    </source>
</evidence>
<evidence type="ECO:0000313" key="13">
    <source>
        <dbReference type="EMBL" id="MBM3318451.1"/>
    </source>
</evidence>
<feature type="domain" description="ABC transmembrane type-1" evidence="12">
    <location>
        <begin position="41"/>
        <end position="323"/>
    </location>
</feature>
<dbReference type="PROSITE" id="PS50893">
    <property type="entry name" value="ABC_TRANSPORTER_2"/>
    <property type="match status" value="1"/>
</dbReference>
<comment type="subcellular location">
    <subcellularLocation>
        <location evidence="1">Cell membrane</location>
        <topology evidence="1">Multi-pass membrane protein</topology>
    </subcellularLocation>
</comment>
<reference evidence="13" key="1">
    <citation type="submission" date="2019-03" db="EMBL/GenBank/DDBJ databases">
        <title>Lake Tanganyika Metagenome-Assembled Genomes (MAGs).</title>
        <authorList>
            <person name="Tran P."/>
        </authorList>
    </citation>
    <scope>NUCLEOTIDE SEQUENCE</scope>
    <source>
        <strain evidence="13">M_DeepCast_400m_m2_100</strain>
    </source>
</reference>
<feature type="transmembrane region" description="Helical" evidence="10">
    <location>
        <begin position="287"/>
        <end position="304"/>
    </location>
</feature>
<keyword evidence="3" id="KW-1003">Cell membrane</keyword>
<feature type="domain" description="ABC transporter" evidence="11">
    <location>
        <begin position="360"/>
        <end position="594"/>
    </location>
</feature>
<evidence type="ECO:0000313" key="14">
    <source>
        <dbReference type="Proteomes" id="UP000748308"/>
    </source>
</evidence>
<evidence type="ECO:0000256" key="7">
    <source>
        <dbReference type="ARBA" id="ARBA00022989"/>
    </source>
</evidence>
<accession>A0A938BS50</accession>
<dbReference type="SMART" id="SM00382">
    <property type="entry name" value="AAA"/>
    <property type="match status" value="1"/>
</dbReference>
<feature type="transmembrane region" description="Helical" evidence="10">
    <location>
        <begin position="180"/>
        <end position="198"/>
    </location>
</feature>
<feature type="transmembrane region" description="Helical" evidence="10">
    <location>
        <begin position="39"/>
        <end position="65"/>
    </location>
</feature>
<dbReference type="InterPro" id="IPR011527">
    <property type="entry name" value="ABC1_TM_dom"/>
</dbReference>
<dbReference type="InterPro" id="IPR027417">
    <property type="entry name" value="P-loop_NTPase"/>
</dbReference>
<keyword evidence="2" id="KW-0813">Transport</keyword>
<evidence type="ECO:0000256" key="4">
    <source>
        <dbReference type="ARBA" id="ARBA00022692"/>
    </source>
</evidence>
<organism evidence="13 14">
    <name type="scientific">Eiseniibacteriota bacterium</name>
    <dbReference type="NCBI Taxonomy" id="2212470"/>
    <lineage>
        <taxon>Bacteria</taxon>
        <taxon>Candidatus Eiseniibacteriota</taxon>
    </lineage>
</organism>
<dbReference type="Proteomes" id="UP000748308">
    <property type="component" value="Unassembled WGS sequence"/>
</dbReference>
<dbReference type="GO" id="GO:0005886">
    <property type="term" value="C:plasma membrane"/>
    <property type="evidence" value="ECO:0007669"/>
    <property type="project" value="UniProtKB-SubCell"/>
</dbReference>
<dbReference type="GO" id="GO:0016887">
    <property type="term" value="F:ATP hydrolysis activity"/>
    <property type="evidence" value="ECO:0007669"/>
    <property type="project" value="InterPro"/>
</dbReference>
<feature type="region of interest" description="Disordered" evidence="9">
    <location>
        <begin position="337"/>
        <end position="356"/>
    </location>
</feature>
<feature type="transmembrane region" description="Helical" evidence="10">
    <location>
        <begin position="77"/>
        <end position="105"/>
    </location>
</feature>
<proteinExistence type="predicted"/>
<dbReference type="PROSITE" id="PS50929">
    <property type="entry name" value="ABC_TM1F"/>
    <property type="match status" value="1"/>
</dbReference>
<protein>
    <submittedName>
        <fullName evidence="13">ABC transporter ATP-binding protein</fullName>
    </submittedName>
</protein>
<evidence type="ECO:0000256" key="9">
    <source>
        <dbReference type="SAM" id="MobiDB-lite"/>
    </source>
</evidence>